<accession>A0A1I3PPR6</accession>
<dbReference type="PANTHER" id="PTHR30269:SF0">
    <property type="entry name" value="MEMBRANE TRANSPORTER PROTEIN YFCA-RELATED"/>
    <property type="match status" value="1"/>
</dbReference>
<comment type="similarity">
    <text evidence="2 8">Belongs to the 4-toluene sulfonate uptake permease (TSUP) (TC 2.A.102) family.</text>
</comment>
<reference evidence="10 11" key="1">
    <citation type="submission" date="2016-10" db="EMBL/GenBank/DDBJ databases">
        <authorList>
            <person name="de Groot N.N."/>
        </authorList>
    </citation>
    <scope>NUCLEOTIDE SEQUENCE [LARGE SCALE GENOMIC DNA]</scope>
    <source>
        <strain evidence="10 11">CGMCC 1.8891</strain>
    </source>
</reference>
<evidence type="ECO:0000256" key="7">
    <source>
        <dbReference type="ARBA" id="ARBA00023136"/>
    </source>
</evidence>
<keyword evidence="11" id="KW-1185">Reference proteome</keyword>
<dbReference type="Proteomes" id="UP001169823">
    <property type="component" value="Unassembled WGS sequence"/>
</dbReference>
<dbReference type="Pfam" id="PF01925">
    <property type="entry name" value="TauE"/>
    <property type="match status" value="1"/>
</dbReference>
<keyword evidence="3" id="KW-0813">Transport</keyword>
<dbReference type="GO" id="GO:0005886">
    <property type="term" value="C:plasma membrane"/>
    <property type="evidence" value="ECO:0007669"/>
    <property type="project" value="UniProtKB-SubCell"/>
</dbReference>
<protein>
    <recommendedName>
        <fullName evidence="8">Probable membrane transporter protein</fullName>
    </recommendedName>
</protein>
<evidence type="ECO:0000256" key="6">
    <source>
        <dbReference type="ARBA" id="ARBA00022989"/>
    </source>
</evidence>
<dbReference type="EMBL" id="FORY01000003">
    <property type="protein sequence ID" value="SFJ23439.1"/>
    <property type="molecule type" value="Genomic_DNA"/>
</dbReference>
<dbReference type="EMBL" id="JAUOPJ010000010">
    <property type="protein sequence ID" value="MDO6457960.1"/>
    <property type="molecule type" value="Genomic_DNA"/>
</dbReference>
<feature type="transmembrane region" description="Helical" evidence="8">
    <location>
        <begin position="203"/>
        <end position="219"/>
    </location>
</feature>
<dbReference type="GeneID" id="98664114"/>
<dbReference type="InterPro" id="IPR002781">
    <property type="entry name" value="TM_pro_TauE-like"/>
</dbReference>
<keyword evidence="7 8" id="KW-0472">Membrane</keyword>
<feature type="transmembrane region" description="Helical" evidence="8">
    <location>
        <begin position="148"/>
        <end position="166"/>
    </location>
</feature>
<evidence type="ECO:0000313" key="9">
    <source>
        <dbReference type="EMBL" id="MDO6457960.1"/>
    </source>
</evidence>
<proteinExistence type="inferred from homology"/>
<dbReference type="STRING" id="576117.SAMN04488138_10310"/>
<evidence type="ECO:0000313" key="11">
    <source>
        <dbReference type="Proteomes" id="UP000183299"/>
    </source>
</evidence>
<evidence type="ECO:0000256" key="3">
    <source>
        <dbReference type="ARBA" id="ARBA00022448"/>
    </source>
</evidence>
<evidence type="ECO:0000256" key="8">
    <source>
        <dbReference type="RuleBase" id="RU363041"/>
    </source>
</evidence>
<evidence type="ECO:0000256" key="2">
    <source>
        <dbReference type="ARBA" id="ARBA00009142"/>
    </source>
</evidence>
<evidence type="ECO:0000256" key="4">
    <source>
        <dbReference type="ARBA" id="ARBA00022475"/>
    </source>
</evidence>
<comment type="subcellular location">
    <subcellularLocation>
        <location evidence="1 8">Cell membrane</location>
        <topology evidence="1 8">Multi-pass membrane protein</topology>
    </subcellularLocation>
</comment>
<keyword evidence="4 8" id="KW-1003">Cell membrane</keyword>
<gene>
    <name evidence="9" type="ORF">Q4494_12780</name>
    <name evidence="10" type="ORF">SAMN04488138_10310</name>
</gene>
<dbReference type="PANTHER" id="PTHR30269">
    <property type="entry name" value="TRANSMEMBRANE PROTEIN YFCA"/>
    <property type="match status" value="1"/>
</dbReference>
<keyword evidence="5 8" id="KW-0812">Transmembrane</keyword>
<keyword evidence="6 8" id="KW-1133">Transmembrane helix</keyword>
<feature type="transmembrane region" description="Helical" evidence="8">
    <location>
        <begin position="31"/>
        <end position="55"/>
    </location>
</feature>
<dbReference type="RefSeq" id="WP_066603825.1">
    <property type="nucleotide sequence ID" value="NZ_FORY01000003.1"/>
</dbReference>
<reference evidence="9" key="2">
    <citation type="submission" date="2023-07" db="EMBL/GenBank/DDBJ databases">
        <title>Genome content predicts the carbon catabolic preferences of heterotrophic bacteria.</title>
        <authorList>
            <person name="Gralka M."/>
        </authorList>
    </citation>
    <scope>NUCLEOTIDE SEQUENCE</scope>
    <source>
        <strain evidence="9">I2M02</strain>
    </source>
</reference>
<feature type="transmembrane region" description="Helical" evidence="8">
    <location>
        <begin position="99"/>
        <end position="117"/>
    </location>
</feature>
<sequence>MFDLIVVIVAGLLGGALNAVAGGGTFLTLPALIFVGVPAVSANATATLSALPGYLGSVWAYRHDLHTTQNMPAGRMIALSALGGVLGALLLLVTPNDTFLIAVPALMALATLLFAGGPRLIKRLFSRAMLGPMGAALALLLVSIYGGYFNGGLGIMLLAVLGLIGFTDLHAMNGLKNALSVLLSLVSAVTYIVAGVIDWRFAAVLALAMIAGGLFGAHFARRIKNTERLKLFIVAVGVVMTVIFVIRLL</sequence>
<organism evidence="10 11">
    <name type="scientific">Celeribacter halophilus</name>
    <dbReference type="NCBI Taxonomy" id="576117"/>
    <lineage>
        <taxon>Bacteria</taxon>
        <taxon>Pseudomonadati</taxon>
        <taxon>Pseudomonadota</taxon>
        <taxon>Alphaproteobacteria</taxon>
        <taxon>Rhodobacterales</taxon>
        <taxon>Roseobacteraceae</taxon>
        <taxon>Celeribacter</taxon>
    </lineage>
</organism>
<evidence type="ECO:0000256" key="1">
    <source>
        <dbReference type="ARBA" id="ARBA00004651"/>
    </source>
</evidence>
<evidence type="ECO:0000256" key="5">
    <source>
        <dbReference type="ARBA" id="ARBA00022692"/>
    </source>
</evidence>
<dbReference type="AlphaFoldDB" id="A0A1I3PPR6"/>
<dbReference type="InterPro" id="IPR052017">
    <property type="entry name" value="TSUP"/>
</dbReference>
<evidence type="ECO:0000313" key="10">
    <source>
        <dbReference type="EMBL" id="SFJ23439.1"/>
    </source>
</evidence>
<feature type="transmembrane region" description="Helical" evidence="8">
    <location>
        <begin position="76"/>
        <end position="93"/>
    </location>
</feature>
<dbReference type="Proteomes" id="UP000183299">
    <property type="component" value="Unassembled WGS sequence"/>
</dbReference>
<dbReference type="OrthoDB" id="9807082at2"/>
<feature type="transmembrane region" description="Helical" evidence="8">
    <location>
        <begin position="231"/>
        <end position="248"/>
    </location>
</feature>
<feature type="transmembrane region" description="Helical" evidence="8">
    <location>
        <begin position="178"/>
        <end position="197"/>
    </location>
</feature>
<name>A0A1I3PPR6_9RHOB</name>